<evidence type="ECO:0000256" key="1">
    <source>
        <dbReference type="ARBA" id="ARBA00004498"/>
    </source>
</evidence>
<dbReference type="Proteomes" id="UP000518266">
    <property type="component" value="Unassembled WGS sequence"/>
</dbReference>
<organism evidence="16 17">
    <name type="scientific">Dissostichus mawsoni</name>
    <name type="common">Antarctic cod</name>
    <dbReference type="NCBI Taxonomy" id="36200"/>
    <lineage>
        <taxon>Eukaryota</taxon>
        <taxon>Metazoa</taxon>
        <taxon>Chordata</taxon>
        <taxon>Craniata</taxon>
        <taxon>Vertebrata</taxon>
        <taxon>Euteleostomi</taxon>
        <taxon>Actinopterygii</taxon>
        <taxon>Neopterygii</taxon>
        <taxon>Teleostei</taxon>
        <taxon>Neoteleostei</taxon>
        <taxon>Acanthomorphata</taxon>
        <taxon>Eupercaria</taxon>
        <taxon>Perciformes</taxon>
        <taxon>Notothenioidei</taxon>
        <taxon>Nototheniidae</taxon>
        <taxon>Dissostichus</taxon>
    </lineage>
</organism>
<keyword evidence="7" id="KW-0677">Repeat</keyword>
<dbReference type="GO" id="GO:0046872">
    <property type="term" value="F:metal ion binding"/>
    <property type="evidence" value="ECO:0007669"/>
    <property type="project" value="UniProtKB-KW"/>
</dbReference>
<dbReference type="InterPro" id="IPR051418">
    <property type="entry name" value="Spondin/Thrombospondin_T1"/>
</dbReference>
<evidence type="ECO:0000256" key="6">
    <source>
        <dbReference type="ARBA" id="ARBA00022729"/>
    </source>
</evidence>
<dbReference type="FunFam" id="2.20.100.10:FF:000024">
    <property type="entry name" value="Spondin-1"/>
    <property type="match status" value="1"/>
</dbReference>
<dbReference type="PROSITE" id="PS51019">
    <property type="entry name" value="REELIN"/>
    <property type="match status" value="1"/>
</dbReference>
<dbReference type="Pfam" id="PF06468">
    <property type="entry name" value="Spond_N"/>
    <property type="match status" value="1"/>
</dbReference>
<keyword evidence="9" id="KW-1015">Disulfide bond</keyword>
<sequence length="778" mass="86909">MMTANGIRSRLLLLLCFISTAAGNMFEFTEEPSERVGRETGIVVGYYGLRAIGRRATMSFASALRETRRPIIQGAHTEVVTVMASSPSYFRGFTLIALREGTEGDNDSDYIGNFQIIDEEETQFMTNSPLLTPRRRTSIQVFWTAPPSGSGCLSLKASIVQKRIIYFQDEGSLTKRMCEKESFYGDVTEKPLLNCCACGTAKYRVTFFGTGQKRVIQKTTHVSTNSNAFCHLTSAHHTFGRANHWSALIGASHSKDYVLWEYGGFSSDGVKQVAELGSPVKMEEEIRQKGDEVLTVIKMKAQWPAWQPFNVRAAPSAEFSVDRSRHLMSFLTMLGPSPDWNVGLSAEDLCTKECGWVQRVVQDMIPWDAGTDSGVSYESPNKPIDSKDKIRPLTIWITHRAPSMTLKGAPSHLWPGVFRHNCVSVCLQGEQCNVVPDNVDDIVADIAQEEKEEDDTPETCIYSNWSPWSACSSATCEKGKRMRQRMLKAQLDLSVPCPHTQDFEPCMGPGCSDEESATCLLSEWVTWSPCSLTCGMGTRSRERFVKQVPEDGSGCSLPTEEAENCVVNEECSPSSCLVTEWGEWDICSATCGLGMRRRERMVKTPPADGSICGAEVLEVEKCMMPECHTIPCMLTPWSDWSDCSVTCGKGARTRQRTLKSPVELGECTEDLEQVEKCMLPECPIDCVMSEWTEWSECNKSCGKGHTIRTRMLNMEPQFGGDACAETIQRKKCKIRKCTRGQANSDEKKRRKEQREKRRSKQGKAEVSTEHPGWYSPSV</sequence>
<keyword evidence="10" id="KW-0325">Glycoprotein</keyword>
<dbReference type="NCBIfam" id="NF038123">
    <property type="entry name" value="NF038123_dom"/>
    <property type="match status" value="1"/>
</dbReference>
<dbReference type="GO" id="GO:0031012">
    <property type="term" value="C:extracellular matrix"/>
    <property type="evidence" value="ECO:0007669"/>
    <property type="project" value="TreeGrafter"/>
</dbReference>
<dbReference type="PANTHER" id="PTHR11311:SF16">
    <property type="entry name" value="SPONDIN-1"/>
    <property type="match status" value="1"/>
</dbReference>
<feature type="domain" description="Spondin" evidence="15">
    <location>
        <begin position="191"/>
        <end position="402"/>
    </location>
</feature>
<evidence type="ECO:0000256" key="2">
    <source>
        <dbReference type="ARBA" id="ARBA00019594"/>
    </source>
</evidence>
<dbReference type="EMBL" id="JAAKFY010000027">
    <property type="protein sequence ID" value="KAF3832552.1"/>
    <property type="molecule type" value="Genomic_DNA"/>
</dbReference>
<evidence type="ECO:0000256" key="4">
    <source>
        <dbReference type="ARBA" id="ARBA00022530"/>
    </source>
</evidence>
<gene>
    <name evidence="16" type="ORF">F7725_026217</name>
</gene>
<comment type="subcellular location">
    <subcellularLocation>
        <location evidence="1">Secreted</location>
        <location evidence="1">Extracellular space</location>
        <location evidence="1">Extracellular matrix</location>
    </subcellularLocation>
</comment>
<evidence type="ECO:0000313" key="17">
    <source>
        <dbReference type="Proteomes" id="UP000518266"/>
    </source>
</evidence>
<evidence type="ECO:0000256" key="12">
    <source>
        <dbReference type="SAM" id="MobiDB-lite"/>
    </source>
</evidence>
<feature type="compositionally biased region" description="Basic and acidic residues" evidence="12">
    <location>
        <begin position="744"/>
        <end position="755"/>
    </location>
</feature>
<dbReference type="AlphaFoldDB" id="A0A7J5X6F7"/>
<dbReference type="PROSITE" id="PS50092">
    <property type="entry name" value="TSP1"/>
    <property type="match status" value="5"/>
</dbReference>
<evidence type="ECO:0000259" key="15">
    <source>
        <dbReference type="PROSITE" id="PS51020"/>
    </source>
</evidence>
<dbReference type="InterPro" id="IPR044004">
    <property type="entry name" value="TSP1_spondin_dom"/>
</dbReference>
<dbReference type="CDD" id="cd08544">
    <property type="entry name" value="Reeler"/>
    <property type="match status" value="1"/>
</dbReference>
<dbReference type="FunFam" id="2.20.100.10:FF:000013">
    <property type="entry name" value="Spondin 1a"/>
    <property type="match status" value="1"/>
</dbReference>
<evidence type="ECO:0000256" key="5">
    <source>
        <dbReference type="ARBA" id="ARBA00022723"/>
    </source>
</evidence>
<dbReference type="PANTHER" id="PTHR11311">
    <property type="entry name" value="SPONDIN"/>
    <property type="match status" value="1"/>
</dbReference>
<feature type="region of interest" description="Disordered" evidence="12">
    <location>
        <begin position="737"/>
        <end position="778"/>
    </location>
</feature>
<dbReference type="InterPro" id="IPR009465">
    <property type="entry name" value="Spondin_N"/>
</dbReference>
<evidence type="ECO:0000313" key="16">
    <source>
        <dbReference type="EMBL" id="KAF3832552.1"/>
    </source>
</evidence>
<dbReference type="Gene3D" id="2.60.40.2130">
    <property type="entry name" value="F-spondin domain"/>
    <property type="match status" value="1"/>
</dbReference>
<dbReference type="Pfam" id="PF19028">
    <property type="entry name" value="TSP1_spondin"/>
    <property type="match status" value="1"/>
</dbReference>
<evidence type="ECO:0000256" key="13">
    <source>
        <dbReference type="SAM" id="SignalP"/>
    </source>
</evidence>
<accession>A0A7J5X6F7</accession>
<feature type="signal peptide" evidence="13">
    <location>
        <begin position="1"/>
        <end position="23"/>
    </location>
</feature>
<comment type="caution">
    <text evidence="16">The sequence shown here is derived from an EMBL/GenBank/DDBJ whole genome shotgun (WGS) entry which is preliminary data.</text>
</comment>
<evidence type="ECO:0000259" key="14">
    <source>
        <dbReference type="PROSITE" id="PS51019"/>
    </source>
</evidence>
<reference evidence="16 17" key="1">
    <citation type="submission" date="2020-03" db="EMBL/GenBank/DDBJ databases">
        <title>Dissostichus mawsoni Genome sequencing and assembly.</title>
        <authorList>
            <person name="Park H."/>
        </authorList>
    </citation>
    <scope>NUCLEOTIDE SEQUENCE [LARGE SCALE GENOMIC DNA]</scope>
    <source>
        <strain evidence="16">DM0001</strain>
        <tissue evidence="16">Muscle</tissue>
    </source>
</reference>
<keyword evidence="5" id="KW-0479">Metal-binding</keyword>
<evidence type="ECO:0000256" key="7">
    <source>
        <dbReference type="ARBA" id="ARBA00022737"/>
    </source>
</evidence>
<evidence type="ECO:0000256" key="10">
    <source>
        <dbReference type="ARBA" id="ARBA00023180"/>
    </source>
</evidence>
<dbReference type="SMART" id="SM00209">
    <property type="entry name" value="TSP1"/>
    <property type="match status" value="5"/>
</dbReference>
<dbReference type="Gene3D" id="2.60.40.4060">
    <property type="entry name" value="Reeler domain"/>
    <property type="match status" value="1"/>
</dbReference>
<dbReference type="FunFam" id="2.20.100.10:FF:000026">
    <property type="entry name" value="Spondin 1"/>
    <property type="match status" value="1"/>
</dbReference>
<dbReference type="GO" id="GO:0007155">
    <property type="term" value="P:cell adhesion"/>
    <property type="evidence" value="ECO:0007669"/>
    <property type="project" value="UniProtKB-KW"/>
</dbReference>
<keyword evidence="6 13" id="KW-0732">Signal</keyword>
<dbReference type="Gene3D" id="2.20.100.10">
    <property type="entry name" value="Thrombospondin type-1 (TSP1) repeat"/>
    <property type="match status" value="5"/>
</dbReference>
<dbReference type="Pfam" id="PF00090">
    <property type="entry name" value="TSP_1"/>
    <property type="match status" value="4"/>
</dbReference>
<dbReference type="InterPro" id="IPR002861">
    <property type="entry name" value="Reeler_dom"/>
</dbReference>
<feature type="domain" description="Reelin" evidence="14">
    <location>
        <begin position="28"/>
        <end position="191"/>
    </location>
</feature>
<dbReference type="Pfam" id="PF02014">
    <property type="entry name" value="Reeler"/>
    <property type="match status" value="1"/>
</dbReference>
<feature type="chain" id="PRO_5029720061" description="Spondin-1" evidence="13">
    <location>
        <begin position="24"/>
        <end position="778"/>
    </location>
</feature>
<protein>
    <recommendedName>
        <fullName evidence="2">Spondin-1</fullName>
    </recommendedName>
    <alternativeName>
        <fullName evidence="11">F-spondin</fullName>
    </alternativeName>
</protein>
<keyword evidence="17" id="KW-1185">Reference proteome</keyword>
<keyword evidence="3" id="KW-0964">Secreted</keyword>
<dbReference type="SUPFAM" id="SSF82895">
    <property type="entry name" value="TSP-1 type 1 repeat"/>
    <property type="match status" value="5"/>
</dbReference>
<evidence type="ECO:0000256" key="9">
    <source>
        <dbReference type="ARBA" id="ARBA00023157"/>
    </source>
</evidence>
<keyword evidence="4" id="KW-0272">Extracellular matrix</keyword>
<proteinExistence type="predicted"/>
<dbReference type="OrthoDB" id="347314at2759"/>
<evidence type="ECO:0000256" key="11">
    <source>
        <dbReference type="ARBA" id="ARBA00030964"/>
    </source>
</evidence>
<name>A0A7J5X6F7_DISMA</name>
<dbReference type="InterPro" id="IPR042307">
    <property type="entry name" value="Reeler_sf"/>
</dbReference>
<evidence type="ECO:0000256" key="3">
    <source>
        <dbReference type="ARBA" id="ARBA00022525"/>
    </source>
</evidence>
<keyword evidence="8" id="KW-0130">Cell adhesion</keyword>
<evidence type="ECO:0000256" key="8">
    <source>
        <dbReference type="ARBA" id="ARBA00022889"/>
    </source>
</evidence>
<dbReference type="PROSITE" id="PS51020">
    <property type="entry name" value="SPONDIN"/>
    <property type="match status" value="1"/>
</dbReference>
<dbReference type="InterPro" id="IPR036383">
    <property type="entry name" value="TSP1_rpt_sf"/>
</dbReference>
<dbReference type="InterPro" id="IPR000884">
    <property type="entry name" value="TSP1_rpt"/>
</dbReference>
<dbReference type="InterPro" id="IPR038678">
    <property type="entry name" value="Spondin_N_sf"/>
</dbReference>